<dbReference type="AlphaFoldDB" id="A0A317KTF0"/>
<evidence type="ECO:0000313" key="3">
    <source>
        <dbReference type="Proteomes" id="UP000245624"/>
    </source>
</evidence>
<dbReference type="OrthoDB" id="2068061at2"/>
<protein>
    <recommendedName>
        <fullName evidence="4">Transporter</fullName>
    </recommendedName>
</protein>
<reference evidence="2 3" key="1">
    <citation type="submission" date="2018-05" db="EMBL/GenBank/DDBJ databases">
        <title>Genomic analysis of Gracilibacillus dipsosauri DD1 reveals novel features of a salt-tolerant amylase.</title>
        <authorList>
            <person name="Deutch C.E."/>
            <person name="Yang S."/>
        </authorList>
    </citation>
    <scope>NUCLEOTIDE SEQUENCE [LARGE SCALE GENOMIC DNA]</scope>
    <source>
        <strain evidence="2 3">DD1</strain>
    </source>
</reference>
<gene>
    <name evidence="2" type="ORF">DLJ74_18175</name>
</gene>
<evidence type="ECO:0000313" key="2">
    <source>
        <dbReference type="EMBL" id="PWU66801.1"/>
    </source>
</evidence>
<dbReference type="Proteomes" id="UP000245624">
    <property type="component" value="Unassembled WGS sequence"/>
</dbReference>
<comment type="caution">
    <text evidence="2">The sequence shown here is derived from an EMBL/GenBank/DDBJ whole genome shotgun (WGS) entry which is preliminary data.</text>
</comment>
<dbReference type="EMBL" id="QGTD01000020">
    <property type="protein sequence ID" value="PWU66801.1"/>
    <property type="molecule type" value="Genomic_DNA"/>
</dbReference>
<sequence>MEYMYPSHSEVYDHHGNLVYQDRQFPFFPGGGFPGFPGFPGSGQGQAPPGPPPQAAPGGAPLGPPPQQIPQQPQALGGPQVKAVDPGGIRGCLYRYTYIWLNRFQGFWFYPTFVGRRSVAGYRWTGFNWIYFGIDLERIDSFTCV</sequence>
<organism evidence="2 3">
    <name type="scientific">Gracilibacillus dipsosauri</name>
    <dbReference type="NCBI Taxonomy" id="178340"/>
    <lineage>
        <taxon>Bacteria</taxon>
        <taxon>Bacillati</taxon>
        <taxon>Bacillota</taxon>
        <taxon>Bacilli</taxon>
        <taxon>Bacillales</taxon>
        <taxon>Bacillaceae</taxon>
        <taxon>Gracilibacillus</taxon>
    </lineage>
</organism>
<feature type="compositionally biased region" description="Low complexity" evidence="1">
    <location>
        <begin position="69"/>
        <end position="80"/>
    </location>
</feature>
<name>A0A317KTF0_9BACI</name>
<proteinExistence type="predicted"/>
<evidence type="ECO:0008006" key="4">
    <source>
        <dbReference type="Google" id="ProtNLM"/>
    </source>
</evidence>
<feature type="region of interest" description="Disordered" evidence="1">
    <location>
        <begin position="38"/>
        <end position="81"/>
    </location>
</feature>
<keyword evidence="3" id="KW-1185">Reference proteome</keyword>
<accession>A0A317KTF0</accession>
<evidence type="ECO:0000256" key="1">
    <source>
        <dbReference type="SAM" id="MobiDB-lite"/>
    </source>
</evidence>